<feature type="compositionally biased region" description="Basic and acidic residues" evidence="1">
    <location>
        <begin position="24"/>
        <end position="38"/>
    </location>
</feature>
<evidence type="ECO:0000313" key="3">
    <source>
        <dbReference type="Proteomes" id="UP000015241"/>
    </source>
</evidence>
<dbReference type="InParanoid" id="S8FHN2"/>
<feature type="compositionally biased region" description="Polar residues" evidence="1">
    <location>
        <begin position="181"/>
        <end position="197"/>
    </location>
</feature>
<protein>
    <submittedName>
        <fullName evidence="2">Uncharacterized protein</fullName>
    </submittedName>
</protein>
<dbReference type="STRING" id="743788.S8FHN2"/>
<name>S8FHN2_FOMSC</name>
<accession>S8FHN2</accession>
<evidence type="ECO:0000256" key="1">
    <source>
        <dbReference type="SAM" id="MobiDB-lite"/>
    </source>
</evidence>
<evidence type="ECO:0000313" key="2">
    <source>
        <dbReference type="EMBL" id="EPS97914.1"/>
    </source>
</evidence>
<keyword evidence="3" id="KW-1185">Reference proteome</keyword>
<proteinExistence type="predicted"/>
<sequence>MSQIAQNSTNANETAANLEAPPDPWRDSPKTPTAKERGLSMNSPPLPHRCSPVHTGYARAVSPGPANPQPSEEPALATVEESNMSTAIEEQTAIPPSHPPVVGRMRPQRETRPKCKARAQVTREASKSPSPNNVEDEPILTPCPSPTVTSSYSKRKRIEQDVGLDESRAGVTSVALHTAQRGRTNNMYDRTTRQATPGPSGVERGDIPQYNFARDNSITGVFGPAPPPFEIAALASRAPHPYPFSIPNTSSQLTLPEPTRTHRDVHHRAAFLHPSFSVPPTFSQGNTAVGLRGADEAQQDRSGWGIHGEIRDWNPDPQHHPTAHPMTYAPITNNARVPSPDPDTAPDFQGYRDGAPLTQRVPANDPEYPDVDIPSNGRYEHARHTPAGILSLSRHETPLPMDIDAPSTPAPPNDAFYPVQRPASAAPFLMRGMPRCATPFPRIVPARPMSQHPLPPAFAPIPRYPTPAIRADTPHQTPMPAYDLAQHAAYAAPNIVMPPYHDEPEAPPLDAAEPPEPAFDNIDDVIDITPEPNGGWREVQGKKPKWQFENLAEKMARAWEKRTFPRCLVSTAGQGACDAEEVERRDLQKETIMKVFGFTPRIFQAQAAVTKNKCNEDPPCNLVQAARWEDIQRLVDAKCLSVRGGVTLFFFPIEPPFPSFMALFSKPEAFAANGRQLIPTIRDRLFRPTYHDRFVEVFQREEQRAETAPTLSANERAGILIQSVTAKEVVRRWKGKNTPLVAIYCDIPTTDEDTWYEVRTLFRTASLGTDITGNPVLYTEPMKCRICRGTDHDTSMCYLQSLRNWYGQRGDSNAADDDADDDNHAYTHPYNEQRGKRGFRGRGRGGPSGRGHRGGYGGHK</sequence>
<feature type="compositionally biased region" description="Low complexity" evidence="1">
    <location>
        <begin position="7"/>
        <end position="20"/>
    </location>
</feature>
<feature type="region of interest" description="Disordered" evidence="1">
    <location>
        <begin position="1"/>
        <end position="154"/>
    </location>
</feature>
<dbReference type="AlphaFoldDB" id="S8FHN2"/>
<dbReference type="OrthoDB" id="3230575at2759"/>
<dbReference type="EMBL" id="KE504171">
    <property type="protein sequence ID" value="EPS97914.1"/>
    <property type="molecule type" value="Genomic_DNA"/>
</dbReference>
<dbReference type="HOGENOM" id="CLU_321840_0_0_1"/>
<gene>
    <name evidence="2" type="ORF">FOMPIDRAFT_114955</name>
</gene>
<feature type="region of interest" description="Disordered" evidence="1">
    <location>
        <begin position="314"/>
        <end position="350"/>
    </location>
</feature>
<feature type="compositionally biased region" description="Polar residues" evidence="1">
    <location>
        <begin position="80"/>
        <end position="89"/>
    </location>
</feature>
<reference evidence="2 3" key="1">
    <citation type="journal article" date="2012" name="Science">
        <title>The Paleozoic origin of enzymatic lignin decomposition reconstructed from 31 fungal genomes.</title>
        <authorList>
            <person name="Floudas D."/>
            <person name="Binder M."/>
            <person name="Riley R."/>
            <person name="Barry K."/>
            <person name="Blanchette R.A."/>
            <person name="Henrissat B."/>
            <person name="Martinez A.T."/>
            <person name="Otillar R."/>
            <person name="Spatafora J.W."/>
            <person name="Yadav J.S."/>
            <person name="Aerts A."/>
            <person name="Benoit I."/>
            <person name="Boyd A."/>
            <person name="Carlson A."/>
            <person name="Copeland A."/>
            <person name="Coutinho P.M."/>
            <person name="de Vries R.P."/>
            <person name="Ferreira P."/>
            <person name="Findley K."/>
            <person name="Foster B."/>
            <person name="Gaskell J."/>
            <person name="Glotzer D."/>
            <person name="Gorecki P."/>
            <person name="Heitman J."/>
            <person name="Hesse C."/>
            <person name="Hori C."/>
            <person name="Igarashi K."/>
            <person name="Jurgens J.A."/>
            <person name="Kallen N."/>
            <person name="Kersten P."/>
            <person name="Kohler A."/>
            <person name="Kuees U."/>
            <person name="Kumar T.K.A."/>
            <person name="Kuo A."/>
            <person name="LaButti K."/>
            <person name="Larrondo L.F."/>
            <person name="Lindquist E."/>
            <person name="Ling A."/>
            <person name="Lombard V."/>
            <person name="Lucas S."/>
            <person name="Lundell T."/>
            <person name="Martin R."/>
            <person name="McLaughlin D.J."/>
            <person name="Morgenstern I."/>
            <person name="Morin E."/>
            <person name="Murat C."/>
            <person name="Nagy L.G."/>
            <person name="Nolan M."/>
            <person name="Ohm R.A."/>
            <person name="Patyshakuliyeva A."/>
            <person name="Rokas A."/>
            <person name="Ruiz-Duenas F.J."/>
            <person name="Sabat G."/>
            <person name="Salamov A."/>
            <person name="Samejima M."/>
            <person name="Schmutz J."/>
            <person name="Slot J.C."/>
            <person name="St John F."/>
            <person name="Stenlid J."/>
            <person name="Sun H."/>
            <person name="Sun S."/>
            <person name="Syed K."/>
            <person name="Tsang A."/>
            <person name="Wiebenga A."/>
            <person name="Young D."/>
            <person name="Pisabarro A."/>
            <person name="Eastwood D.C."/>
            <person name="Martin F."/>
            <person name="Cullen D."/>
            <person name="Grigoriev I.V."/>
            <person name="Hibbett D.S."/>
        </authorList>
    </citation>
    <scope>NUCLEOTIDE SEQUENCE</scope>
    <source>
        <strain evidence="3">FP-58527</strain>
    </source>
</reference>
<feature type="compositionally biased region" description="Basic residues" evidence="1">
    <location>
        <begin position="850"/>
        <end position="860"/>
    </location>
</feature>
<feature type="region of interest" description="Disordered" evidence="1">
    <location>
        <begin position="812"/>
        <end position="860"/>
    </location>
</feature>
<feature type="region of interest" description="Disordered" evidence="1">
    <location>
        <begin position="178"/>
        <end position="207"/>
    </location>
</feature>
<organism evidence="2 3">
    <name type="scientific">Fomitopsis schrenkii</name>
    <name type="common">Brown rot fungus</name>
    <dbReference type="NCBI Taxonomy" id="2126942"/>
    <lineage>
        <taxon>Eukaryota</taxon>
        <taxon>Fungi</taxon>
        <taxon>Dikarya</taxon>
        <taxon>Basidiomycota</taxon>
        <taxon>Agaricomycotina</taxon>
        <taxon>Agaricomycetes</taxon>
        <taxon>Polyporales</taxon>
        <taxon>Fomitopsis</taxon>
    </lineage>
</organism>
<dbReference type="Proteomes" id="UP000015241">
    <property type="component" value="Unassembled WGS sequence"/>
</dbReference>